<dbReference type="SUPFAM" id="SSF117396">
    <property type="entry name" value="TM1631-like"/>
    <property type="match status" value="1"/>
</dbReference>
<reference evidence="3" key="2">
    <citation type="submission" date="2024-10" db="UniProtKB">
        <authorList>
            <consortium name="EnsemblProtists"/>
        </authorList>
    </citation>
    <scope>IDENTIFICATION</scope>
</reference>
<dbReference type="EnsemblProtists" id="EOD21181">
    <property type="protein sequence ID" value="EOD21181"/>
    <property type="gene ID" value="EMIHUDRAFT_117360"/>
</dbReference>
<feature type="domain" description="Methyltransferase" evidence="2">
    <location>
        <begin position="46"/>
        <end position="87"/>
    </location>
</feature>
<dbReference type="Pfam" id="PF13649">
    <property type="entry name" value="Methyltransf_25"/>
    <property type="match status" value="1"/>
</dbReference>
<feature type="compositionally biased region" description="Basic and acidic residues" evidence="1">
    <location>
        <begin position="398"/>
        <end position="411"/>
    </location>
</feature>
<dbReference type="InterPro" id="IPR002763">
    <property type="entry name" value="DUF72"/>
</dbReference>
<dbReference type="Gene3D" id="3.20.20.410">
    <property type="entry name" value="Protein of unknown function UPF0759"/>
    <property type="match status" value="1"/>
</dbReference>
<evidence type="ECO:0000259" key="2">
    <source>
        <dbReference type="Pfam" id="PF13649"/>
    </source>
</evidence>
<dbReference type="Gene3D" id="3.40.50.150">
    <property type="entry name" value="Vaccinia Virus protein VP39"/>
    <property type="match status" value="1"/>
</dbReference>
<dbReference type="AlphaFoldDB" id="A0A0D3JCE6"/>
<name>A0A0D3JCE6_EMIH1</name>
<keyword evidence="4" id="KW-1185">Reference proteome</keyword>
<evidence type="ECO:0000313" key="4">
    <source>
        <dbReference type="Proteomes" id="UP000013827"/>
    </source>
</evidence>
<organism evidence="3 4">
    <name type="scientific">Emiliania huxleyi (strain CCMP1516)</name>
    <dbReference type="NCBI Taxonomy" id="280463"/>
    <lineage>
        <taxon>Eukaryota</taxon>
        <taxon>Haptista</taxon>
        <taxon>Haptophyta</taxon>
        <taxon>Prymnesiophyceae</taxon>
        <taxon>Isochrysidales</taxon>
        <taxon>Noelaerhabdaceae</taxon>
        <taxon>Emiliania</taxon>
    </lineage>
</organism>
<dbReference type="GeneID" id="17266721"/>
<proteinExistence type="predicted"/>
<evidence type="ECO:0000313" key="3">
    <source>
        <dbReference type="EnsemblProtists" id="EOD21181"/>
    </source>
</evidence>
<reference evidence="4" key="1">
    <citation type="journal article" date="2013" name="Nature">
        <title>Pan genome of the phytoplankton Emiliania underpins its global distribution.</title>
        <authorList>
            <person name="Read B.A."/>
            <person name="Kegel J."/>
            <person name="Klute M.J."/>
            <person name="Kuo A."/>
            <person name="Lefebvre S.C."/>
            <person name="Maumus F."/>
            <person name="Mayer C."/>
            <person name="Miller J."/>
            <person name="Monier A."/>
            <person name="Salamov A."/>
            <person name="Young J."/>
            <person name="Aguilar M."/>
            <person name="Claverie J.M."/>
            <person name="Frickenhaus S."/>
            <person name="Gonzalez K."/>
            <person name="Herman E.K."/>
            <person name="Lin Y.C."/>
            <person name="Napier J."/>
            <person name="Ogata H."/>
            <person name="Sarno A.F."/>
            <person name="Shmutz J."/>
            <person name="Schroeder D."/>
            <person name="de Vargas C."/>
            <person name="Verret F."/>
            <person name="von Dassow P."/>
            <person name="Valentin K."/>
            <person name="Van de Peer Y."/>
            <person name="Wheeler G."/>
            <person name="Dacks J.B."/>
            <person name="Delwiche C.F."/>
            <person name="Dyhrman S.T."/>
            <person name="Glockner G."/>
            <person name="John U."/>
            <person name="Richards T."/>
            <person name="Worden A.Z."/>
            <person name="Zhang X."/>
            <person name="Grigoriev I.V."/>
            <person name="Allen A.E."/>
            <person name="Bidle K."/>
            <person name="Borodovsky M."/>
            <person name="Bowler C."/>
            <person name="Brownlee C."/>
            <person name="Cock J.M."/>
            <person name="Elias M."/>
            <person name="Gladyshev V.N."/>
            <person name="Groth M."/>
            <person name="Guda C."/>
            <person name="Hadaegh A."/>
            <person name="Iglesias-Rodriguez M.D."/>
            <person name="Jenkins J."/>
            <person name="Jones B.M."/>
            <person name="Lawson T."/>
            <person name="Leese F."/>
            <person name="Lindquist E."/>
            <person name="Lobanov A."/>
            <person name="Lomsadze A."/>
            <person name="Malik S.B."/>
            <person name="Marsh M.E."/>
            <person name="Mackinder L."/>
            <person name="Mock T."/>
            <person name="Mueller-Roeber B."/>
            <person name="Pagarete A."/>
            <person name="Parker M."/>
            <person name="Probert I."/>
            <person name="Quesneville H."/>
            <person name="Raines C."/>
            <person name="Rensing S.A."/>
            <person name="Riano-Pachon D.M."/>
            <person name="Richier S."/>
            <person name="Rokitta S."/>
            <person name="Shiraiwa Y."/>
            <person name="Soanes D.M."/>
            <person name="van der Giezen M."/>
            <person name="Wahlund T.M."/>
            <person name="Williams B."/>
            <person name="Wilson W."/>
            <person name="Wolfe G."/>
            <person name="Wurch L.L."/>
        </authorList>
    </citation>
    <scope>NUCLEOTIDE SEQUENCE</scope>
</reference>
<dbReference type="CDD" id="cd02440">
    <property type="entry name" value="AdoMet_MTases"/>
    <property type="match status" value="1"/>
</dbReference>
<evidence type="ECO:0000256" key="1">
    <source>
        <dbReference type="SAM" id="MobiDB-lite"/>
    </source>
</evidence>
<dbReference type="RefSeq" id="XP_005773610.1">
    <property type="nucleotide sequence ID" value="XM_005773553.1"/>
</dbReference>
<dbReference type="PaxDb" id="2903-EOD21181"/>
<dbReference type="HOGENOM" id="CLU_525252_0_0_1"/>
<dbReference type="PANTHER" id="PTHR30348:SF4">
    <property type="entry name" value="DUF72 DOMAIN-CONTAINING PROTEIN"/>
    <property type="match status" value="1"/>
</dbReference>
<dbReference type="InterPro" id="IPR036520">
    <property type="entry name" value="UPF0759_sf"/>
</dbReference>
<accession>A0A0D3JCE6</accession>
<protein>
    <recommendedName>
        <fullName evidence="2">Methyltransferase domain-containing protein</fullName>
    </recommendedName>
</protein>
<dbReference type="Proteomes" id="UP000013827">
    <property type="component" value="Unassembled WGS sequence"/>
</dbReference>
<dbReference type="KEGG" id="ehx:EMIHUDRAFT_117360"/>
<dbReference type="InterPro" id="IPR029063">
    <property type="entry name" value="SAM-dependent_MTases_sf"/>
</dbReference>
<feature type="region of interest" description="Disordered" evidence="1">
    <location>
        <begin position="391"/>
        <end position="411"/>
    </location>
</feature>
<dbReference type="eggNOG" id="ENOG502S9RJ">
    <property type="taxonomic scope" value="Eukaryota"/>
</dbReference>
<dbReference type="InterPro" id="IPR041698">
    <property type="entry name" value="Methyltransf_25"/>
</dbReference>
<sequence>MSNSAWDSVAEAYAERVEPFTSQFAAPLLDAACEALGGVALTGAHVLDVAAGSGAVALEALRRGAKVTATDGSGEMLRVASERATSPHSHHSVHRIAELSRCVRPGGAIAFSAWGSAEETAAFQLIPTVARETLGEEATAPPAGAARRIDGSPAVLSALLRAAGLEPHVRGDERAALLRAAVLSALDQRFGGGEVRLEASAYLAVGVAPRALPPLFVGPAGFAAERFCAVEINSTAYALPSPATVAAWRARSGRGFRCCLKAPAAFTHAANPRDPSALGALTAFLARALSLGAPLGPLLLQFPRSVAADAALLEDIAAAVEEAEQGAASALAAAPAAAPAASPATSPAASPALRVALEVRHASWLDPQRGLADWLRRRGWALVAHPDSMGRATVEQGARGEARSEYPPSDLDRHWPQTAPFAYVRLHGGCDDHAYDYGEDELRRLAAVVHGWRMRGIEVWAFVLNDSEQAAMPRNAEALKRLAHEIAGEPVPRPPKAAAATLAGFFRASPSPSSKRQKS</sequence>
<dbReference type="PANTHER" id="PTHR30348">
    <property type="entry name" value="UNCHARACTERIZED PROTEIN YECE"/>
    <property type="match status" value="1"/>
</dbReference>
<dbReference type="Pfam" id="PF01904">
    <property type="entry name" value="DUF72"/>
    <property type="match status" value="1"/>
</dbReference>
<dbReference type="SUPFAM" id="SSF53335">
    <property type="entry name" value="S-adenosyl-L-methionine-dependent methyltransferases"/>
    <property type="match status" value="1"/>
</dbReference>